<sequence length="38" mass="4320">MDESWLGVPQFWGCYMAARLVVPSHWCFDVLSMTVEGA</sequence>
<proteinExistence type="predicted"/>
<evidence type="ECO:0000313" key="1">
    <source>
        <dbReference type="EMBL" id="BCO26124.1"/>
    </source>
</evidence>
<dbReference type="EMBL" id="AP024238">
    <property type="protein sequence ID" value="BCO26124.1"/>
    <property type="molecule type" value="Genomic_DNA"/>
</dbReference>
<dbReference type="Proteomes" id="UP000824366">
    <property type="component" value="Chromosome"/>
</dbReference>
<gene>
    <name evidence="1" type="ORF">MIZ03_1004</name>
</gene>
<protein>
    <recommendedName>
        <fullName evidence="3">Transposase</fullName>
    </recommendedName>
</protein>
<accession>A0ABN6D2H4</accession>
<keyword evidence="2" id="KW-1185">Reference proteome</keyword>
<organism evidence="1 2">
    <name type="scientific">Rhodoferax lithotrophicus</name>
    <dbReference type="NCBI Taxonomy" id="2798804"/>
    <lineage>
        <taxon>Bacteria</taxon>
        <taxon>Pseudomonadati</taxon>
        <taxon>Pseudomonadota</taxon>
        <taxon>Betaproteobacteria</taxon>
        <taxon>Burkholderiales</taxon>
        <taxon>Comamonadaceae</taxon>
        <taxon>Rhodoferax</taxon>
    </lineage>
</organism>
<reference evidence="1 2" key="1">
    <citation type="journal article" date="2021" name="Microbiol. Spectr.">
        <title>A Single Bacterium Capable of Oxidation and Reduction of Iron at Circumneutral pH.</title>
        <authorList>
            <person name="Kato S."/>
            <person name="Ohkuma M."/>
        </authorList>
    </citation>
    <scope>NUCLEOTIDE SEQUENCE [LARGE SCALE GENOMIC DNA]</scope>
    <source>
        <strain evidence="1 2">MIZ03</strain>
    </source>
</reference>
<evidence type="ECO:0000313" key="2">
    <source>
        <dbReference type="Proteomes" id="UP000824366"/>
    </source>
</evidence>
<name>A0ABN6D2H4_9BURK</name>
<evidence type="ECO:0008006" key="3">
    <source>
        <dbReference type="Google" id="ProtNLM"/>
    </source>
</evidence>